<reference evidence="1 2" key="1">
    <citation type="submission" date="2020-04" db="EMBL/GenBank/DDBJ databases">
        <title>Characterization and engineering of Streptomyces griseofuscus DSM40191 as a potential heterologous host for expression of BGCs.</title>
        <authorList>
            <person name="Gren T."/>
            <person name="Whitford C.M."/>
            <person name="Mohite O.S."/>
            <person name="Joergensen T.S."/>
            <person name="Nielsen J.B."/>
            <person name="Lee S.Y."/>
            <person name="Weber T."/>
        </authorList>
    </citation>
    <scope>NUCLEOTIDE SEQUENCE [LARGE SCALE GENOMIC DNA]</scope>
    <source>
        <strain evidence="1 2">DSM 40191</strain>
    </source>
</reference>
<accession>A0A7H1Q3X4</accession>
<proteinExistence type="predicted"/>
<name>A0A7H1Q3X4_9ACTN</name>
<gene>
    <name evidence="1" type="ORF">HEP81_04732</name>
</gene>
<sequence length="47" mass="4894">MGHQEDQAVPCGATPGCPGTKSTVYTYDDHGNCVSQQSFACSVCGKQ</sequence>
<dbReference type="AlphaFoldDB" id="A0A7H1Q3X4"/>
<organism evidence="1 2">
    <name type="scientific">Streptomyces griseofuscus</name>
    <dbReference type="NCBI Taxonomy" id="146922"/>
    <lineage>
        <taxon>Bacteria</taxon>
        <taxon>Bacillati</taxon>
        <taxon>Actinomycetota</taxon>
        <taxon>Actinomycetes</taxon>
        <taxon>Kitasatosporales</taxon>
        <taxon>Streptomycetaceae</taxon>
        <taxon>Streptomyces</taxon>
    </lineage>
</organism>
<evidence type="ECO:0000313" key="1">
    <source>
        <dbReference type="EMBL" id="QNT95004.1"/>
    </source>
</evidence>
<dbReference type="RefSeq" id="WP_167739842.1">
    <property type="nucleotide sequence ID" value="NZ_CP051006.1"/>
</dbReference>
<evidence type="ECO:0000313" key="2">
    <source>
        <dbReference type="Proteomes" id="UP000516422"/>
    </source>
</evidence>
<dbReference type="EMBL" id="CP051006">
    <property type="protein sequence ID" value="QNT95004.1"/>
    <property type="molecule type" value="Genomic_DNA"/>
</dbReference>
<protein>
    <submittedName>
        <fullName evidence="1">Uncharacterized protein</fullName>
    </submittedName>
</protein>
<dbReference type="Proteomes" id="UP000516422">
    <property type="component" value="Chromosome"/>
</dbReference>
<dbReference type="GeneID" id="91464281"/>
<dbReference type="KEGG" id="sgf:HEP81_04732"/>